<comment type="caution">
    <text evidence="3">The sequence shown here is derived from an EMBL/GenBank/DDBJ whole genome shotgun (WGS) entry which is preliminary data.</text>
</comment>
<feature type="chain" id="PRO_5039164535" description="Chaplin domain-containing protein" evidence="2">
    <location>
        <begin position="27"/>
        <end position="119"/>
    </location>
</feature>
<dbReference type="OrthoDB" id="4321297at2"/>
<name>A0A0L8LC85_STRVR</name>
<feature type="signal peptide" evidence="2">
    <location>
        <begin position="1"/>
        <end position="26"/>
    </location>
</feature>
<evidence type="ECO:0000313" key="4">
    <source>
        <dbReference type="Proteomes" id="UP000037023"/>
    </source>
</evidence>
<dbReference type="RefSeq" id="WP_033209818.1">
    <property type="nucleotide sequence ID" value="NZ_LGUP01000021.1"/>
</dbReference>
<proteinExistence type="predicted"/>
<reference evidence="3 4" key="1">
    <citation type="submission" date="2015-06" db="EMBL/GenBank/DDBJ databases">
        <authorList>
            <person name="Hoefler B.C."/>
            <person name="Straight P.D."/>
        </authorList>
    </citation>
    <scope>NUCLEOTIDE SEQUENCE [LARGE SCALE GENOMIC DNA]</scope>
    <source>
        <strain evidence="3 4">NRRL 3427</strain>
    </source>
</reference>
<dbReference type="EMBL" id="LGUP01000021">
    <property type="protein sequence ID" value="KOG35853.1"/>
    <property type="molecule type" value="Genomic_DNA"/>
</dbReference>
<sequence length="119" mass="11489">MRTIRGLLVAVSAGAMTLGMAGASHALGDPVVDNSQHSLDHSCVGGTFGSCTQSASFAPELLGDVSLTGPSGLLGPNGLLGPSGLLGPIGQTTTTTGTTSTTSTTSTKGTTGTTGTPAR</sequence>
<dbReference type="PATRIC" id="fig|1938.6.peg.907"/>
<protein>
    <recommendedName>
        <fullName evidence="5">Chaplin domain-containing protein</fullName>
    </recommendedName>
</protein>
<keyword evidence="2" id="KW-0732">Signal</keyword>
<dbReference type="Proteomes" id="UP000037023">
    <property type="component" value="Unassembled WGS sequence"/>
</dbReference>
<evidence type="ECO:0000256" key="2">
    <source>
        <dbReference type="SAM" id="SignalP"/>
    </source>
</evidence>
<accession>A0A0L8LC85</accession>
<dbReference type="AlphaFoldDB" id="A0A0L8LC85"/>
<gene>
    <name evidence="3" type="ORF">ADK34_04090</name>
</gene>
<evidence type="ECO:0008006" key="5">
    <source>
        <dbReference type="Google" id="ProtNLM"/>
    </source>
</evidence>
<feature type="region of interest" description="Disordered" evidence="1">
    <location>
        <begin position="78"/>
        <end position="119"/>
    </location>
</feature>
<evidence type="ECO:0000256" key="1">
    <source>
        <dbReference type="SAM" id="MobiDB-lite"/>
    </source>
</evidence>
<evidence type="ECO:0000313" key="3">
    <source>
        <dbReference type="EMBL" id="KOG35853.1"/>
    </source>
</evidence>
<organism evidence="3 4">
    <name type="scientific">Streptomyces viridochromogenes</name>
    <dbReference type="NCBI Taxonomy" id="1938"/>
    <lineage>
        <taxon>Bacteria</taxon>
        <taxon>Bacillati</taxon>
        <taxon>Actinomycetota</taxon>
        <taxon>Actinomycetes</taxon>
        <taxon>Kitasatosporales</taxon>
        <taxon>Streptomycetaceae</taxon>
        <taxon>Streptomyces</taxon>
    </lineage>
</organism>